<dbReference type="CDD" id="cd10231">
    <property type="entry name" value="ASKHA_NBD_HSP70_YegD-like"/>
    <property type="match status" value="1"/>
</dbReference>
<dbReference type="Proteomes" id="UP000235584">
    <property type="component" value="Chromosome"/>
</dbReference>
<evidence type="ECO:0000256" key="2">
    <source>
        <dbReference type="ARBA" id="ARBA00022840"/>
    </source>
</evidence>
<dbReference type="GO" id="GO:0140662">
    <property type="term" value="F:ATP-dependent protein folding chaperone"/>
    <property type="evidence" value="ECO:0007669"/>
    <property type="project" value="InterPro"/>
</dbReference>
<evidence type="ECO:0000313" key="3">
    <source>
        <dbReference type="EMBL" id="AUN99118.1"/>
    </source>
</evidence>
<keyword evidence="4" id="KW-1185">Reference proteome</keyword>
<dbReference type="EMBL" id="CP025704">
    <property type="protein sequence ID" value="AUN99118.1"/>
    <property type="molecule type" value="Genomic_DNA"/>
</dbReference>
<dbReference type="GO" id="GO:0005524">
    <property type="term" value="F:ATP binding"/>
    <property type="evidence" value="ECO:0007669"/>
    <property type="project" value="UniProtKB-KW"/>
</dbReference>
<dbReference type="InterPro" id="IPR042054">
    <property type="entry name" value="YegD-like"/>
</dbReference>
<dbReference type="Gene3D" id="3.30.420.40">
    <property type="match status" value="4"/>
</dbReference>
<proteinExistence type="predicted"/>
<reference evidence="3 4" key="1">
    <citation type="submission" date="2018-01" db="EMBL/GenBank/DDBJ databases">
        <title>Complete genome sequence of Bacteriovorax stolpii DSM12778.</title>
        <authorList>
            <person name="Tang B."/>
            <person name="Chang J."/>
        </authorList>
    </citation>
    <scope>NUCLEOTIDE SEQUENCE [LARGE SCALE GENOMIC DNA]</scope>
    <source>
        <strain evidence="3 4">DSM 12778</strain>
    </source>
</reference>
<protein>
    <submittedName>
        <fullName evidence="3">Hsp70 family protein</fullName>
    </submittedName>
</protein>
<gene>
    <name evidence="3" type="ORF">C0V70_13610</name>
</gene>
<dbReference type="InterPro" id="IPR043129">
    <property type="entry name" value="ATPase_NBD"/>
</dbReference>
<dbReference type="SUPFAM" id="SSF53067">
    <property type="entry name" value="Actin-like ATPase domain"/>
    <property type="match status" value="2"/>
</dbReference>
<organism evidence="3 4">
    <name type="scientific">Bacteriovorax stolpii</name>
    <name type="common">Bdellovibrio stolpii</name>
    <dbReference type="NCBI Taxonomy" id="960"/>
    <lineage>
        <taxon>Bacteria</taxon>
        <taxon>Pseudomonadati</taxon>
        <taxon>Bdellovibrionota</taxon>
        <taxon>Bacteriovoracia</taxon>
        <taxon>Bacteriovoracales</taxon>
        <taxon>Bacteriovoracaceae</taxon>
        <taxon>Bacteriovorax</taxon>
    </lineage>
</organism>
<dbReference type="PANTHER" id="PTHR19375">
    <property type="entry name" value="HEAT SHOCK PROTEIN 70KDA"/>
    <property type="match status" value="1"/>
</dbReference>
<evidence type="ECO:0000256" key="1">
    <source>
        <dbReference type="ARBA" id="ARBA00022741"/>
    </source>
</evidence>
<accession>A0A2K9NUE1</accession>
<dbReference type="AlphaFoldDB" id="A0A2K9NUE1"/>
<dbReference type="Pfam" id="PF00012">
    <property type="entry name" value="HSP70"/>
    <property type="match status" value="2"/>
</dbReference>
<dbReference type="Gene3D" id="3.90.640.10">
    <property type="entry name" value="Actin, Chain A, domain 4"/>
    <property type="match status" value="2"/>
</dbReference>
<sequence length="426" mass="47827">MRYTARMSYYAVDFGTSNSLLSHVSSDGKITPIPLEQDSALVLRSLLYTPEHNKWFFGKEAIKEYINNDGEGRFFRSVKKFLPESNYSGTTVFNKTMNISEIVAVFLGEMRRRANKVCGENVERIVLGRPALYSLNPTEDQLAQDRMQRAAEIAGFKEVLFCPEPIAAGLDYSSANGDEKIILIADFGGGTSDFTLMKVHTGNYSKDDILGLSGIFKAGDALDGMMMRDFIAPHFGSRFEYKIPGGNNVLTFPRQLLTKICSPAHITHLRERDTWEFLQHIQKFALSSDGTQHMNQLFTLVECQLGFPVFDEIEKTKVKLGGQSDVLFRYTYPGIDISEKITKEGYEESISSTVENITSTMMEVFTQSGISPKDVDQVCLTGGTSQLKLIRQKLAETFGEEKLIEYNIYQSVVNGLAQYAKRQIKA</sequence>
<dbReference type="InterPro" id="IPR013126">
    <property type="entry name" value="Hsp_70_fam"/>
</dbReference>
<evidence type="ECO:0000313" key="4">
    <source>
        <dbReference type="Proteomes" id="UP000235584"/>
    </source>
</evidence>
<keyword evidence="1" id="KW-0547">Nucleotide-binding</keyword>
<dbReference type="KEGG" id="bsto:C0V70_13610"/>
<name>A0A2K9NUE1_BACTC</name>
<keyword evidence="2" id="KW-0067">ATP-binding</keyword>